<sequence>MTAFHFSGQQLDSDLVTSISSLLDDVKVPNLLWGNYLLTVYGVPTVVDVSMLSWYDWSSNTTHTDRVCPSSCQMR</sequence>
<evidence type="ECO:0000313" key="2">
    <source>
        <dbReference type="Proteomes" id="UP001610563"/>
    </source>
</evidence>
<accession>A0ABR4FGE5</accession>
<protein>
    <submittedName>
        <fullName evidence="1">Uncharacterized protein</fullName>
    </submittedName>
</protein>
<reference evidence="1 2" key="1">
    <citation type="submission" date="2024-07" db="EMBL/GenBank/DDBJ databases">
        <title>Section-level genome sequencing and comparative genomics of Aspergillus sections Usti and Cavernicolus.</title>
        <authorList>
            <consortium name="Lawrence Berkeley National Laboratory"/>
            <person name="Nybo J.L."/>
            <person name="Vesth T.C."/>
            <person name="Theobald S."/>
            <person name="Frisvad J.C."/>
            <person name="Larsen T.O."/>
            <person name="Kjaerboelling I."/>
            <person name="Rothschild-Mancinelli K."/>
            <person name="Lyhne E.K."/>
            <person name="Kogle M.E."/>
            <person name="Barry K."/>
            <person name="Clum A."/>
            <person name="Na H."/>
            <person name="Ledsgaard L."/>
            <person name="Lin J."/>
            <person name="Lipzen A."/>
            <person name="Kuo A."/>
            <person name="Riley R."/>
            <person name="Mondo S."/>
            <person name="Labutti K."/>
            <person name="Haridas S."/>
            <person name="Pangalinan J."/>
            <person name="Salamov A.A."/>
            <person name="Simmons B.A."/>
            <person name="Magnuson J.K."/>
            <person name="Chen J."/>
            <person name="Drula E."/>
            <person name="Henrissat B."/>
            <person name="Wiebenga A."/>
            <person name="Lubbers R.J."/>
            <person name="Gomes A.C."/>
            <person name="Makela M.R."/>
            <person name="Stajich J."/>
            <person name="Grigoriev I.V."/>
            <person name="Mortensen U.H."/>
            <person name="De Vries R.P."/>
            <person name="Baker S.E."/>
            <person name="Andersen M.R."/>
        </authorList>
    </citation>
    <scope>NUCLEOTIDE SEQUENCE [LARGE SCALE GENOMIC DNA]</scope>
    <source>
        <strain evidence="1 2">CBS 209.92</strain>
    </source>
</reference>
<organism evidence="1 2">
    <name type="scientific">Aspergillus keveii</name>
    <dbReference type="NCBI Taxonomy" id="714993"/>
    <lineage>
        <taxon>Eukaryota</taxon>
        <taxon>Fungi</taxon>
        <taxon>Dikarya</taxon>
        <taxon>Ascomycota</taxon>
        <taxon>Pezizomycotina</taxon>
        <taxon>Eurotiomycetes</taxon>
        <taxon>Eurotiomycetidae</taxon>
        <taxon>Eurotiales</taxon>
        <taxon>Aspergillaceae</taxon>
        <taxon>Aspergillus</taxon>
        <taxon>Aspergillus subgen. Nidulantes</taxon>
    </lineage>
</organism>
<evidence type="ECO:0000313" key="1">
    <source>
        <dbReference type="EMBL" id="KAL2779871.1"/>
    </source>
</evidence>
<comment type="caution">
    <text evidence="1">The sequence shown here is derived from an EMBL/GenBank/DDBJ whole genome shotgun (WGS) entry which is preliminary data.</text>
</comment>
<dbReference type="Proteomes" id="UP001610563">
    <property type="component" value="Unassembled WGS sequence"/>
</dbReference>
<keyword evidence="2" id="KW-1185">Reference proteome</keyword>
<gene>
    <name evidence="1" type="ORF">BJX66DRAFT_321009</name>
</gene>
<name>A0ABR4FGE5_9EURO</name>
<proteinExistence type="predicted"/>
<dbReference type="EMBL" id="JBFTWV010000587">
    <property type="protein sequence ID" value="KAL2779871.1"/>
    <property type="molecule type" value="Genomic_DNA"/>
</dbReference>